<dbReference type="PANTHER" id="PTHR10545">
    <property type="entry name" value="DIAMINE N-ACETYLTRANSFERASE"/>
    <property type="match status" value="1"/>
</dbReference>
<dbReference type="SUPFAM" id="SSF55729">
    <property type="entry name" value="Acyl-CoA N-acyltransferases (Nat)"/>
    <property type="match status" value="1"/>
</dbReference>
<keyword evidence="2" id="KW-0012">Acyltransferase</keyword>
<gene>
    <name evidence="4" type="ORF">H2O64_19580</name>
</gene>
<dbReference type="InterPro" id="IPR000182">
    <property type="entry name" value="GNAT_dom"/>
</dbReference>
<dbReference type="RefSeq" id="WP_187563925.1">
    <property type="nucleotide sequence ID" value="NZ_JACGWS010000014.1"/>
</dbReference>
<dbReference type="PANTHER" id="PTHR10545:SF29">
    <property type="entry name" value="GH14572P-RELATED"/>
    <property type="match status" value="1"/>
</dbReference>
<dbReference type="Proteomes" id="UP000619238">
    <property type="component" value="Unassembled WGS sequence"/>
</dbReference>
<sequence length="150" mass="17816">MKEAKIRFIQKSDLKDLVHLCKLHADYEKSEYNTENKEQLLNGHLFSDRPSVFCLVVEYDNKLIGFATYMKQFSTWDAEFYIYMDCLFMMEQSRGFGIGESLVDRIKEEGAKNQCKQIQWQTPDFNVRAMKFYDRIGAASKTKERYFLEI</sequence>
<protein>
    <submittedName>
        <fullName evidence="4">GNAT family N-acetyltransferase</fullName>
    </submittedName>
</protein>
<dbReference type="PROSITE" id="PS51186">
    <property type="entry name" value="GNAT"/>
    <property type="match status" value="1"/>
</dbReference>
<dbReference type="EMBL" id="JACGWS010000014">
    <property type="protein sequence ID" value="MBC8756884.1"/>
    <property type="molecule type" value="Genomic_DNA"/>
</dbReference>
<evidence type="ECO:0000313" key="4">
    <source>
        <dbReference type="EMBL" id="MBC8756884.1"/>
    </source>
</evidence>
<dbReference type="InterPro" id="IPR016181">
    <property type="entry name" value="Acyl_CoA_acyltransferase"/>
</dbReference>
<dbReference type="Gene3D" id="3.40.630.30">
    <property type="match status" value="1"/>
</dbReference>
<reference evidence="4 5" key="1">
    <citation type="submission" date="2020-07" db="EMBL/GenBank/DDBJ databases">
        <title>Description of Kordia aestuariivivens sp. nov., isolated from a tidal flat.</title>
        <authorList>
            <person name="Park S."/>
            <person name="Yoon J.-H."/>
        </authorList>
    </citation>
    <scope>NUCLEOTIDE SEQUENCE [LARGE SCALE GENOMIC DNA]</scope>
    <source>
        <strain evidence="4 5">YSTF-M3</strain>
    </source>
</reference>
<keyword evidence="1" id="KW-0808">Transferase</keyword>
<proteinExistence type="predicted"/>
<organism evidence="4 5">
    <name type="scientific">Kordia aestuariivivens</name>
    <dbReference type="NCBI Taxonomy" id="2759037"/>
    <lineage>
        <taxon>Bacteria</taxon>
        <taxon>Pseudomonadati</taxon>
        <taxon>Bacteroidota</taxon>
        <taxon>Flavobacteriia</taxon>
        <taxon>Flavobacteriales</taxon>
        <taxon>Flavobacteriaceae</taxon>
        <taxon>Kordia</taxon>
    </lineage>
</organism>
<dbReference type="InterPro" id="IPR051016">
    <property type="entry name" value="Diverse_Substrate_AcTransf"/>
</dbReference>
<evidence type="ECO:0000259" key="3">
    <source>
        <dbReference type="PROSITE" id="PS51186"/>
    </source>
</evidence>
<comment type="caution">
    <text evidence="4">The sequence shown here is derived from an EMBL/GenBank/DDBJ whole genome shotgun (WGS) entry which is preliminary data.</text>
</comment>
<dbReference type="Pfam" id="PF00583">
    <property type="entry name" value="Acetyltransf_1"/>
    <property type="match status" value="1"/>
</dbReference>
<evidence type="ECO:0000313" key="5">
    <source>
        <dbReference type="Proteomes" id="UP000619238"/>
    </source>
</evidence>
<keyword evidence="5" id="KW-1185">Reference proteome</keyword>
<accession>A0ABR7QE87</accession>
<evidence type="ECO:0000256" key="2">
    <source>
        <dbReference type="ARBA" id="ARBA00023315"/>
    </source>
</evidence>
<evidence type="ECO:0000256" key="1">
    <source>
        <dbReference type="ARBA" id="ARBA00022679"/>
    </source>
</evidence>
<name>A0ABR7QE87_9FLAO</name>
<feature type="domain" description="N-acetyltransferase" evidence="3">
    <location>
        <begin position="4"/>
        <end position="150"/>
    </location>
</feature>